<dbReference type="GO" id="GO:0005886">
    <property type="term" value="C:plasma membrane"/>
    <property type="evidence" value="ECO:0007669"/>
    <property type="project" value="UniProtKB-SubCell"/>
</dbReference>
<evidence type="ECO:0000256" key="6">
    <source>
        <dbReference type="ARBA" id="ARBA00022692"/>
    </source>
</evidence>
<evidence type="ECO:0000256" key="7">
    <source>
        <dbReference type="ARBA" id="ARBA00022985"/>
    </source>
</evidence>
<keyword evidence="6 11" id="KW-0812">Transmembrane</keyword>
<dbReference type="Pfam" id="PF00892">
    <property type="entry name" value="EamA"/>
    <property type="match status" value="1"/>
</dbReference>
<dbReference type="AlphaFoldDB" id="A0A2W7ITJ2"/>
<dbReference type="RefSeq" id="WP_111396893.1">
    <property type="nucleotide sequence ID" value="NZ_QKYU01000003.1"/>
</dbReference>
<evidence type="ECO:0000259" key="12">
    <source>
        <dbReference type="Pfam" id="PF00892"/>
    </source>
</evidence>
<feature type="transmembrane region" description="Helical" evidence="11">
    <location>
        <begin position="100"/>
        <end position="118"/>
    </location>
</feature>
<evidence type="ECO:0000256" key="10">
    <source>
        <dbReference type="ARBA" id="ARBA00023136"/>
    </source>
</evidence>
<evidence type="ECO:0000256" key="2">
    <source>
        <dbReference type="ARBA" id="ARBA00022475"/>
    </source>
</evidence>
<dbReference type="InterPro" id="IPR037185">
    <property type="entry name" value="EmrE-like"/>
</dbReference>
<name>A0A2W7ITJ2_9PROT</name>
<dbReference type="GO" id="GO:0009103">
    <property type="term" value="P:lipopolysaccharide biosynthetic process"/>
    <property type="evidence" value="ECO:0007669"/>
    <property type="project" value="UniProtKB-KW"/>
</dbReference>
<dbReference type="InterPro" id="IPR000620">
    <property type="entry name" value="EamA_dom"/>
</dbReference>
<dbReference type="Proteomes" id="UP000249688">
    <property type="component" value="Unassembled WGS sequence"/>
</dbReference>
<dbReference type="OrthoDB" id="7021040at2"/>
<keyword evidence="8 11" id="KW-1133">Transmembrane helix</keyword>
<feature type="transmembrane region" description="Helical" evidence="11">
    <location>
        <begin position="74"/>
        <end position="94"/>
    </location>
</feature>
<organism evidence="13 14">
    <name type="scientific">Humitalea rosea</name>
    <dbReference type="NCBI Taxonomy" id="990373"/>
    <lineage>
        <taxon>Bacteria</taxon>
        <taxon>Pseudomonadati</taxon>
        <taxon>Pseudomonadota</taxon>
        <taxon>Alphaproteobacteria</taxon>
        <taxon>Acetobacterales</taxon>
        <taxon>Roseomonadaceae</taxon>
        <taxon>Humitalea</taxon>
    </lineage>
</organism>
<reference evidence="13 14" key="1">
    <citation type="submission" date="2018-06" db="EMBL/GenBank/DDBJ databases">
        <title>Genomic Encyclopedia of Archaeal and Bacterial Type Strains, Phase II (KMG-II): from individual species to whole genera.</title>
        <authorList>
            <person name="Goeker M."/>
        </authorList>
    </citation>
    <scope>NUCLEOTIDE SEQUENCE [LARGE SCALE GENOMIC DNA]</scope>
    <source>
        <strain evidence="13 14">DSM 24525</strain>
    </source>
</reference>
<evidence type="ECO:0000313" key="13">
    <source>
        <dbReference type="EMBL" id="PZW49193.1"/>
    </source>
</evidence>
<evidence type="ECO:0000256" key="5">
    <source>
        <dbReference type="ARBA" id="ARBA00022556"/>
    </source>
</evidence>
<evidence type="ECO:0000256" key="1">
    <source>
        <dbReference type="ARBA" id="ARBA00004651"/>
    </source>
</evidence>
<evidence type="ECO:0000256" key="9">
    <source>
        <dbReference type="ARBA" id="ARBA00023098"/>
    </source>
</evidence>
<dbReference type="InterPro" id="IPR000390">
    <property type="entry name" value="Small_drug/metabolite_transptr"/>
</dbReference>
<accession>A0A2W7ITJ2</accession>
<dbReference type="EMBL" id="QKYU01000003">
    <property type="protein sequence ID" value="PZW49193.1"/>
    <property type="molecule type" value="Genomic_DNA"/>
</dbReference>
<keyword evidence="10 11" id="KW-0472">Membrane</keyword>
<dbReference type="Gene3D" id="1.10.3730.20">
    <property type="match status" value="1"/>
</dbReference>
<evidence type="ECO:0000313" key="14">
    <source>
        <dbReference type="Proteomes" id="UP000249688"/>
    </source>
</evidence>
<feature type="domain" description="EamA" evidence="12">
    <location>
        <begin position="39"/>
        <end position="116"/>
    </location>
</feature>
<dbReference type="SUPFAM" id="SSF103481">
    <property type="entry name" value="Multidrug resistance efflux transporter EmrE"/>
    <property type="match status" value="1"/>
</dbReference>
<keyword evidence="14" id="KW-1185">Reference proteome</keyword>
<comment type="caution">
    <text evidence="13">The sequence shown here is derived from an EMBL/GenBank/DDBJ whole genome shotgun (WGS) entry which is preliminary data.</text>
</comment>
<sequence>MRRGIVFGFLLLLGFDIAAQLGFKYAALAAEPLAADAAWLLRVAAHPPIYVAMLGYVGAFFTWMALLRHAPIGPAFAASHLEVVAIMPIAMLLFGEEFSWVRLCGALAILGGILCLAADEAHGPA</sequence>
<keyword evidence="2" id="KW-1003">Cell membrane</keyword>
<gene>
    <name evidence="13" type="ORF">C8P66_103220</name>
</gene>
<protein>
    <submittedName>
        <fullName evidence="13">EamA-like transporter family protein</fullName>
    </submittedName>
</protein>
<evidence type="ECO:0000256" key="8">
    <source>
        <dbReference type="ARBA" id="ARBA00022989"/>
    </source>
</evidence>
<keyword evidence="5" id="KW-0441">Lipid A biosynthesis</keyword>
<keyword evidence="7" id="KW-0448">Lipopolysaccharide biosynthesis</keyword>
<feature type="transmembrane region" description="Helical" evidence="11">
    <location>
        <begin position="48"/>
        <end position="67"/>
    </location>
</feature>
<keyword evidence="4" id="KW-0997">Cell inner membrane</keyword>
<dbReference type="PANTHER" id="PTHR30561:SF9">
    <property type="entry name" value="4-AMINO-4-DEOXY-L-ARABINOSE-PHOSPHOUNDECAPRENOL FLIPPASE SUBUNIT ARNF-RELATED"/>
    <property type="match status" value="1"/>
</dbReference>
<dbReference type="GO" id="GO:0022857">
    <property type="term" value="F:transmembrane transporter activity"/>
    <property type="evidence" value="ECO:0007669"/>
    <property type="project" value="InterPro"/>
</dbReference>
<evidence type="ECO:0000256" key="3">
    <source>
        <dbReference type="ARBA" id="ARBA00022516"/>
    </source>
</evidence>
<dbReference type="GO" id="GO:0009245">
    <property type="term" value="P:lipid A biosynthetic process"/>
    <property type="evidence" value="ECO:0007669"/>
    <property type="project" value="UniProtKB-KW"/>
</dbReference>
<keyword evidence="9" id="KW-0443">Lipid metabolism</keyword>
<keyword evidence="3" id="KW-0444">Lipid biosynthesis</keyword>
<proteinExistence type="predicted"/>
<dbReference type="PANTHER" id="PTHR30561">
    <property type="entry name" value="SMR FAMILY PROTON-DEPENDENT DRUG EFFLUX TRANSPORTER SUGE"/>
    <property type="match status" value="1"/>
</dbReference>
<evidence type="ECO:0000256" key="11">
    <source>
        <dbReference type="SAM" id="Phobius"/>
    </source>
</evidence>
<comment type="subcellular location">
    <subcellularLocation>
        <location evidence="1">Cell membrane</location>
        <topology evidence="1">Multi-pass membrane protein</topology>
    </subcellularLocation>
</comment>
<evidence type="ECO:0000256" key="4">
    <source>
        <dbReference type="ARBA" id="ARBA00022519"/>
    </source>
</evidence>